<dbReference type="EMBL" id="CP102382">
    <property type="protein sequence ID" value="UUV22576.1"/>
    <property type="molecule type" value="Genomic_DNA"/>
</dbReference>
<feature type="chain" id="PRO_5046250465" evidence="1">
    <location>
        <begin position="19"/>
        <end position="170"/>
    </location>
</feature>
<organism evidence="2 3">
    <name type="scientific">Paenimyroides aestuarii</name>
    <dbReference type="NCBI Taxonomy" id="2968490"/>
    <lineage>
        <taxon>Bacteria</taxon>
        <taxon>Pseudomonadati</taxon>
        <taxon>Bacteroidota</taxon>
        <taxon>Flavobacteriia</taxon>
        <taxon>Flavobacteriales</taxon>
        <taxon>Flavobacteriaceae</taxon>
        <taxon>Paenimyroides</taxon>
    </lineage>
</organism>
<evidence type="ECO:0000256" key="1">
    <source>
        <dbReference type="SAM" id="SignalP"/>
    </source>
</evidence>
<name>A0ABY5NVF4_9FLAO</name>
<protein>
    <submittedName>
        <fullName evidence="2">Uncharacterized protein</fullName>
    </submittedName>
</protein>
<dbReference type="Proteomes" id="UP001317001">
    <property type="component" value="Chromosome"/>
</dbReference>
<gene>
    <name evidence="2" type="ORF">NPX36_05915</name>
</gene>
<keyword evidence="3" id="KW-1185">Reference proteome</keyword>
<evidence type="ECO:0000313" key="3">
    <source>
        <dbReference type="Proteomes" id="UP001317001"/>
    </source>
</evidence>
<sequence>MKTQLYLLLFLATQFVFAQETENKIQELPTEYGAYTIPLWTKLTLELKETSKNKFEYRIISSEPYEEMYSFDKHDKVFSENPKKNTVDILFVGAYYNNGKEDSDYKTLLKIRNNLDIPLTYKADIKYYFNNEFENTSIVGAFPGTDTQEIWAHKIDLIALYDFEILNSKE</sequence>
<accession>A0ABY5NVF4</accession>
<evidence type="ECO:0000313" key="2">
    <source>
        <dbReference type="EMBL" id="UUV22576.1"/>
    </source>
</evidence>
<feature type="signal peptide" evidence="1">
    <location>
        <begin position="1"/>
        <end position="18"/>
    </location>
</feature>
<keyword evidence="1" id="KW-0732">Signal</keyword>
<proteinExistence type="predicted"/>
<dbReference type="RefSeq" id="WP_257500491.1">
    <property type="nucleotide sequence ID" value="NZ_CP102382.1"/>
</dbReference>
<reference evidence="2 3" key="1">
    <citation type="submission" date="2022-08" db="EMBL/GenBank/DDBJ databases">
        <title>Myroides zhujiangensis sp. nov., a novel bacterium isolated from sediment in the Pearl River Estuary.</title>
        <authorList>
            <person name="Cui L."/>
        </authorList>
    </citation>
    <scope>NUCLEOTIDE SEQUENCE [LARGE SCALE GENOMIC DNA]</scope>
    <source>
        <strain evidence="2 3">SCSIO 72103</strain>
    </source>
</reference>